<organism evidence="2 3">
    <name type="scientific">Methanobacterium congolense</name>
    <dbReference type="NCBI Taxonomy" id="118062"/>
    <lineage>
        <taxon>Archaea</taxon>
        <taxon>Methanobacteriati</taxon>
        <taxon>Methanobacteriota</taxon>
        <taxon>Methanomada group</taxon>
        <taxon>Methanobacteria</taxon>
        <taxon>Methanobacteriales</taxon>
        <taxon>Methanobacteriaceae</taxon>
        <taxon>Methanobacterium</taxon>
    </lineage>
</organism>
<feature type="transmembrane region" description="Helical" evidence="1">
    <location>
        <begin position="158"/>
        <end position="179"/>
    </location>
</feature>
<dbReference type="OrthoDB" id="107590at2157"/>
<reference evidence="2 3" key="1">
    <citation type="submission" date="2016-08" db="EMBL/GenBank/DDBJ databases">
        <authorList>
            <person name="Seilhamer J.J."/>
        </authorList>
    </citation>
    <scope>NUCLEOTIDE SEQUENCE [LARGE SCALE GENOMIC DNA]</scope>
    <source>
        <strain evidence="2">Buetzberg</strain>
    </source>
</reference>
<evidence type="ECO:0000256" key="1">
    <source>
        <dbReference type="SAM" id="Phobius"/>
    </source>
</evidence>
<evidence type="ECO:0000313" key="3">
    <source>
        <dbReference type="Proteomes" id="UP000094707"/>
    </source>
</evidence>
<dbReference type="Pfam" id="PF13197">
    <property type="entry name" value="DUF4013"/>
    <property type="match status" value="1"/>
</dbReference>
<feature type="transmembrane region" description="Helical" evidence="1">
    <location>
        <begin position="82"/>
        <end position="101"/>
    </location>
</feature>
<dbReference type="KEGG" id="mcub:MCBB_2291"/>
<feature type="transmembrane region" description="Helical" evidence="1">
    <location>
        <begin position="24"/>
        <end position="46"/>
    </location>
</feature>
<keyword evidence="1" id="KW-1133">Transmembrane helix</keyword>
<evidence type="ECO:0000313" key="2">
    <source>
        <dbReference type="EMBL" id="SCG86829.1"/>
    </source>
</evidence>
<sequence>MDLKDIISNSLDFPIYNKEHVKKWLIFGLITLAGYLLIPLIFAAGYQLRTIRKTIEGDSELPEFNEWVKMFTDGFKVIVAQLIYYLAPLIFIFAGVVSFYMGNGWGMLLILVGIILLIPALMLFAIAISNFAYHGNFGAAFDLKEIFQRIKTIGKGRFILWWIATILIAIIIAALGEFINIGSRAIGFFLVPLIFDSFVALFEARSQGLIYRDSLDGTEEVLVNETE</sequence>
<feature type="transmembrane region" description="Helical" evidence="1">
    <location>
        <begin position="185"/>
        <end position="202"/>
    </location>
</feature>
<protein>
    <submittedName>
        <fullName evidence="2">Putative membrane protein</fullName>
    </submittedName>
</protein>
<keyword evidence="1" id="KW-0812">Transmembrane</keyword>
<dbReference type="Proteomes" id="UP000094707">
    <property type="component" value="Chromosome I"/>
</dbReference>
<proteinExistence type="predicted"/>
<name>A0A1D3L5J8_9EURY</name>
<accession>A0A1D3L5J8</accession>
<dbReference type="AlphaFoldDB" id="A0A1D3L5J8"/>
<dbReference type="GeneID" id="30413124"/>
<dbReference type="RefSeq" id="WP_071907855.1">
    <property type="nucleotide sequence ID" value="NZ_LT607756.1"/>
</dbReference>
<dbReference type="STRING" id="118062.MCBB_2291"/>
<feature type="transmembrane region" description="Helical" evidence="1">
    <location>
        <begin position="107"/>
        <end position="128"/>
    </location>
</feature>
<keyword evidence="3" id="KW-1185">Reference proteome</keyword>
<keyword evidence="1" id="KW-0472">Membrane</keyword>
<dbReference type="EMBL" id="LT607756">
    <property type="protein sequence ID" value="SCG86829.1"/>
    <property type="molecule type" value="Genomic_DNA"/>
</dbReference>
<gene>
    <name evidence="2" type="ORF">MCBB_2291</name>
</gene>
<dbReference type="InterPro" id="IPR025098">
    <property type="entry name" value="DUF4013"/>
</dbReference>